<keyword evidence="3 10" id="KW-0808">Transferase</keyword>
<dbReference type="HOGENOM" id="CLU_018272_3_2_10"/>
<name>A0A060R637_9BACT</name>
<comment type="function">
    <text evidence="1 10">Condenses 4-methyl-5-(beta-hydroxyethyl)thiazole monophosphate (THZ-P) and 2-methyl-4-amino-5-hydroxymethyl pyrimidine pyrophosphate (HMP-PP) to form thiamine monophosphate (TMP).</text>
</comment>
<organism evidence="14 15">
    <name type="scientific">Mucinivorans hirudinis</name>
    <dbReference type="NCBI Taxonomy" id="1433126"/>
    <lineage>
        <taxon>Bacteria</taxon>
        <taxon>Pseudomonadati</taxon>
        <taxon>Bacteroidota</taxon>
        <taxon>Bacteroidia</taxon>
        <taxon>Bacteroidales</taxon>
        <taxon>Rikenellaceae</taxon>
        <taxon>Mucinivorans</taxon>
    </lineage>
</organism>
<evidence type="ECO:0000256" key="7">
    <source>
        <dbReference type="ARBA" id="ARBA00047334"/>
    </source>
</evidence>
<feature type="binding site" evidence="10">
    <location>
        <position position="132"/>
    </location>
    <ligand>
        <name>4-amino-2-methyl-5-(diphosphooxymethyl)pyrimidine</name>
        <dbReference type="ChEBI" id="CHEBI:57841"/>
    </ligand>
</feature>
<proteinExistence type="inferred from homology"/>
<dbReference type="UniPathway" id="UPA00060">
    <property type="reaction ID" value="UER00141"/>
</dbReference>
<reference evidence="14 15" key="1">
    <citation type="journal article" date="2015" name="Genome Announc.">
        <title>Complete Genome Sequence of the Novel Leech Symbiont Mucinivorans hirudinis M3T.</title>
        <authorList>
            <person name="Nelson M.C."/>
            <person name="Bomar L."/>
            <person name="Graf J."/>
        </authorList>
    </citation>
    <scope>NUCLEOTIDE SEQUENCE [LARGE SCALE GENOMIC DNA]</scope>
    <source>
        <strain evidence="15">M3</strain>
    </source>
</reference>
<dbReference type="EMBL" id="HG934468">
    <property type="protein sequence ID" value="CDN30360.1"/>
    <property type="molecule type" value="Genomic_DNA"/>
</dbReference>
<feature type="binding site" evidence="10">
    <location>
        <position position="65"/>
    </location>
    <ligand>
        <name>Mg(2+)</name>
        <dbReference type="ChEBI" id="CHEBI:18420"/>
    </ligand>
</feature>
<evidence type="ECO:0000313" key="14">
    <source>
        <dbReference type="EMBL" id="CDN30360.1"/>
    </source>
</evidence>
<evidence type="ECO:0000256" key="5">
    <source>
        <dbReference type="ARBA" id="ARBA00022842"/>
    </source>
</evidence>
<sequence length="202" mass="21450">MIYLVTDSALSLGRSLVNIVAAALRGGVGMVQLREKEITSREFVELGRAIHSITLEYNVPLIINDRADIAQIIGAEGLHIGQSDISFKDARKLLGQSAIIGLSIENIEQARKARSWGVDYIGASPVFATPTKIDTAPALGLKGVSELREVVDCRIVAIGGINKSNIRQVIKAGADSVAVVSAICSAADPYLATKELVNDTII</sequence>
<dbReference type="PANTHER" id="PTHR20857">
    <property type="entry name" value="THIAMINE-PHOSPHATE PYROPHOSPHORYLASE"/>
    <property type="match status" value="1"/>
</dbReference>
<feature type="binding site" evidence="10">
    <location>
        <position position="84"/>
    </location>
    <ligand>
        <name>Mg(2+)</name>
        <dbReference type="ChEBI" id="CHEBI:18420"/>
    </ligand>
</feature>
<comment type="pathway">
    <text evidence="2 10 12">Cofactor biosynthesis; thiamine diphosphate biosynthesis; thiamine phosphate from 4-amino-2-methyl-5-diphosphomethylpyrimidine and 4-methyl-5-(2-phosphoethyl)-thiazole: step 1/1.</text>
</comment>
<keyword evidence="5 10" id="KW-0460">Magnesium</keyword>
<comment type="catalytic activity">
    <reaction evidence="8 10 11">
        <text>2-(2-carboxy-4-methylthiazol-5-yl)ethyl phosphate + 4-amino-2-methyl-5-(diphosphooxymethyl)pyrimidine + 2 H(+) = thiamine phosphate + CO2 + diphosphate</text>
        <dbReference type="Rhea" id="RHEA:47848"/>
        <dbReference type="ChEBI" id="CHEBI:15378"/>
        <dbReference type="ChEBI" id="CHEBI:16526"/>
        <dbReference type="ChEBI" id="CHEBI:33019"/>
        <dbReference type="ChEBI" id="CHEBI:37575"/>
        <dbReference type="ChEBI" id="CHEBI:57841"/>
        <dbReference type="ChEBI" id="CHEBI:62890"/>
        <dbReference type="EC" id="2.5.1.3"/>
    </reaction>
</comment>
<feature type="binding site" evidence="10">
    <location>
        <begin position="129"/>
        <end position="131"/>
    </location>
    <ligand>
        <name>2-[(2R,5Z)-2-carboxy-4-methylthiazol-5(2H)-ylidene]ethyl phosphate</name>
        <dbReference type="ChEBI" id="CHEBI:62899"/>
    </ligand>
</feature>
<dbReference type="GO" id="GO:0009228">
    <property type="term" value="P:thiamine biosynthetic process"/>
    <property type="evidence" value="ECO:0007669"/>
    <property type="project" value="UniProtKB-KW"/>
</dbReference>
<dbReference type="HAMAP" id="MF_00097">
    <property type="entry name" value="TMP_synthase"/>
    <property type="match status" value="1"/>
</dbReference>
<dbReference type="GO" id="GO:0004789">
    <property type="term" value="F:thiamine-phosphate diphosphorylase activity"/>
    <property type="evidence" value="ECO:0007669"/>
    <property type="project" value="UniProtKB-UniRule"/>
</dbReference>
<dbReference type="KEGG" id="rbc:BN938_0254"/>
<evidence type="ECO:0000256" key="1">
    <source>
        <dbReference type="ARBA" id="ARBA00003814"/>
    </source>
</evidence>
<evidence type="ECO:0000256" key="11">
    <source>
        <dbReference type="RuleBase" id="RU003826"/>
    </source>
</evidence>
<dbReference type="PATRIC" id="fig|1433126.3.peg.252"/>
<evidence type="ECO:0000256" key="8">
    <source>
        <dbReference type="ARBA" id="ARBA00047851"/>
    </source>
</evidence>
<dbReference type="GO" id="GO:0009229">
    <property type="term" value="P:thiamine diphosphate biosynthetic process"/>
    <property type="evidence" value="ECO:0007669"/>
    <property type="project" value="UniProtKB-UniRule"/>
</dbReference>
<dbReference type="InterPro" id="IPR036206">
    <property type="entry name" value="ThiamineP_synth_sf"/>
</dbReference>
<feature type="binding site" evidence="10">
    <location>
        <position position="103"/>
    </location>
    <ligand>
        <name>4-amino-2-methyl-5-(diphosphooxymethyl)pyrimidine</name>
        <dbReference type="ChEBI" id="CHEBI:57841"/>
    </ligand>
</feature>
<feature type="binding site" evidence="10">
    <location>
        <begin position="32"/>
        <end position="36"/>
    </location>
    <ligand>
        <name>4-amino-2-methyl-5-(diphosphooxymethyl)pyrimidine</name>
        <dbReference type="ChEBI" id="CHEBI:57841"/>
    </ligand>
</feature>
<dbReference type="eggNOG" id="COG0352">
    <property type="taxonomic scope" value="Bacteria"/>
</dbReference>
<dbReference type="Gene3D" id="3.20.20.70">
    <property type="entry name" value="Aldolase class I"/>
    <property type="match status" value="1"/>
</dbReference>
<dbReference type="CDD" id="cd00564">
    <property type="entry name" value="TMP_TenI"/>
    <property type="match status" value="1"/>
</dbReference>
<evidence type="ECO:0000256" key="6">
    <source>
        <dbReference type="ARBA" id="ARBA00022977"/>
    </source>
</evidence>
<evidence type="ECO:0000256" key="10">
    <source>
        <dbReference type="HAMAP-Rule" id="MF_00097"/>
    </source>
</evidence>
<evidence type="ECO:0000256" key="4">
    <source>
        <dbReference type="ARBA" id="ARBA00022723"/>
    </source>
</evidence>
<dbReference type="EC" id="2.5.1.3" evidence="10"/>
<dbReference type="FunFam" id="3.20.20.70:FF:000096">
    <property type="entry name" value="Thiamine-phosphate synthase"/>
    <property type="match status" value="1"/>
</dbReference>
<comment type="catalytic activity">
    <reaction evidence="9 10 11">
        <text>2-[(2R,5Z)-2-carboxy-4-methylthiazol-5(2H)-ylidene]ethyl phosphate + 4-amino-2-methyl-5-(diphosphooxymethyl)pyrimidine + 2 H(+) = thiamine phosphate + CO2 + diphosphate</text>
        <dbReference type="Rhea" id="RHEA:47844"/>
        <dbReference type="ChEBI" id="CHEBI:15378"/>
        <dbReference type="ChEBI" id="CHEBI:16526"/>
        <dbReference type="ChEBI" id="CHEBI:33019"/>
        <dbReference type="ChEBI" id="CHEBI:37575"/>
        <dbReference type="ChEBI" id="CHEBI:57841"/>
        <dbReference type="ChEBI" id="CHEBI:62899"/>
        <dbReference type="EC" id="2.5.1.3"/>
    </reaction>
</comment>
<evidence type="ECO:0000256" key="9">
    <source>
        <dbReference type="ARBA" id="ARBA00047883"/>
    </source>
</evidence>
<dbReference type="AlphaFoldDB" id="A0A060R637"/>
<evidence type="ECO:0000256" key="3">
    <source>
        <dbReference type="ARBA" id="ARBA00022679"/>
    </source>
</evidence>
<dbReference type="InterPro" id="IPR013785">
    <property type="entry name" value="Aldolase_TIM"/>
</dbReference>
<dbReference type="SUPFAM" id="SSF51391">
    <property type="entry name" value="Thiamin phosphate synthase"/>
    <property type="match status" value="1"/>
</dbReference>
<feature type="binding site" evidence="10">
    <location>
        <begin position="180"/>
        <end position="181"/>
    </location>
    <ligand>
        <name>2-[(2R,5Z)-2-carboxy-4-methylthiazol-5(2H)-ylidene]ethyl phosphate</name>
        <dbReference type="ChEBI" id="CHEBI:62899"/>
    </ligand>
</feature>
<dbReference type="GO" id="GO:0000287">
    <property type="term" value="F:magnesium ion binding"/>
    <property type="evidence" value="ECO:0007669"/>
    <property type="project" value="UniProtKB-UniRule"/>
</dbReference>
<gene>
    <name evidence="10" type="primary">thiE</name>
    <name evidence="14" type="ORF">BN938_0254</name>
</gene>
<dbReference type="NCBIfam" id="TIGR00693">
    <property type="entry name" value="thiE"/>
    <property type="match status" value="1"/>
</dbReference>
<dbReference type="GO" id="GO:0005737">
    <property type="term" value="C:cytoplasm"/>
    <property type="evidence" value="ECO:0007669"/>
    <property type="project" value="TreeGrafter"/>
</dbReference>
<evidence type="ECO:0000256" key="12">
    <source>
        <dbReference type="RuleBase" id="RU004253"/>
    </source>
</evidence>
<dbReference type="PANTHER" id="PTHR20857:SF23">
    <property type="entry name" value="THIAMINE BIOSYNTHETIC BIFUNCTIONAL ENZYME"/>
    <property type="match status" value="1"/>
</dbReference>
<evidence type="ECO:0000259" key="13">
    <source>
        <dbReference type="Pfam" id="PF02581"/>
    </source>
</evidence>
<comment type="similarity">
    <text evidence="10 11">Belongs to the thiamine-phosphate synthase family.</text>
</comment>
<dbReference type="OrthoDB" id="9812206at2"/>
<keyword evidence="4 10" id="KW-0479">Metal-binding</keyword>
<evidence type="ECO:0000313" key="15">
    <source>
        <dbReference type="Proteomes" id="UP000027616"/>
    </source>
</evidence>
<feature type="binding site" evidence="10">
    <location>
        <position position="64"/>
    </location>
    <ligand>
        <name>4-amino-2-methyl-5-(diphosphooxymethyl)pyrimidine</name>
        <dbReference type="ChEBI" id="CHEBI:57841"/>
    </ligand>
</feature>
<keyword evidence="6 10" id="KW-0784">Thiamine biosynthesis</keyword>
<comment type="cofactor">
    <cofactor evidence="10">
        <name>Mg(2+)</name>
        <dbReference type="ChEBI" id="CHEBI:18420"/>
    </cofactor>
    <text evidence="10">Binds 1 Mg(2+) ion per subunit.</text>
</comment>
<feature type="binding site" evidence="10">
    <location>
        <position position="160"/>
    </location>
    <ligand>
        <name>2-[(2R,5Z)-2-carboxy-4-methylthiazol-5(2H)-ylidene]ethyl phosphate</name>
        <dbReference type="ChEBI" id="CHEBI:62899"/>
    </ligand>
</feature>
<accession>A0A060R637</accession>
<dbReference type="STRING" id="1433126.BN938_0254"/>
<dbReference type="InterPro" id="IPR034291">
    <property type="entry name" value="TMP_synthase"/>
</dbReference>
<dbReference type="InterPro" id="IPR022998">
    <property type="entry name" value="ThiamineP_synth_TenI"/>
</dbReference>
<dbReference type="Proteomes" id="UP000027616">
    <property type="component" value="Chromosome I"/>
</dbReference>
<dbReference type="Pfam" id="PF02581">
    <property type="entry name" value="TMP-TENI"/>
    <property type="match status" value="1"/>
</dbReference>
<comment type="catalytic activity">
    <reaction evidence="7 10 11">
        <text>4-methyl-5-(2-phosphooxyethyl)-thiazole + 4-amino-2-methyl-5-(diphosphooxymethyl)pyrimidine + H(+) = thiamine phosphate + diphosphate</text>
        <dbReference type="Rhea" id="RHEA:22328"/>
        <dbReference type="ChEBI" id="CHEBI:15378"/>
        <dbReference type="ChEBI" id="CHEBI:33019"/>
        <dbReference type="ChEBI" id="CHEBI:37575"/>
        <dbReference type="ChEBI" id="CHEBI:57841"/>
        <dbReference type="ChEBI" id="CHEBI:58296"/>
        <dbReference type="EC" id="2.5.1.3"/>
    </reaction>
</comment>
<evidence type="ECO:0000256" key="2">
    <source>
        <dbReference type="ARBA" id="ARBA00005165"/>
    </source>
</evidence>
<protein>
    <recommendedName>
        <fullName evidence="10">Thiamine-phosphate synthase</fullName>
        <shortName evidence="10">TP synthase</shortName>
        <shortName evidence="10">TPS</shortName>
        <ecNumber evidence="10">2.5.1.3</ecNumber>
    </recommendedName>
    <alternativeName>
        <fullName evidence="10">Thiamine-phosphate pyrophosphorylase</fullName>
        <shortName evidence="10">TMP pyrophosphorylase</shortName>
        <shortName evidence="10">TMP-PPase</shortName>
    </alternativeName>
</protein>
<keyword evidence="15" id="KW-1185">Reference proteome</keyword>
<feature type="domain" description="Thiamine phosphate synthase/TenI" evidence="13">
    <location>
        <begin position="2"/>
        <end position="183"/>
    </location>
</feature>